<evidence type="ECO:0008006" key="3">
    <source>
        <dbReference type="Google" id="ProtNLM"/>
    </source>
</evidence>
<accession>A0A518BBU8</accession>
<evidence type="ECO:0000313" key="1">
    <source>
        <dbReference type="EMBL" id="QDU64466.1"/>
    </source>
</evidence>
<organism evidence="1 2">
    <name type="scientific">Kolteria novifilia</name>
    <dbReference type="NCBI Taxonomy" id="2527975"/>
    <lineage>
        <taxon>Bacteria</taxon>
        <taxon>Pseudomonadati</taxon>
        <taxon>Planctomycetota</taxon>
        <taxon>Planctomycetia</taxon>
        <taxon>Kolteriales</taxon>
        <taxon>Kolteriaceae</taxon>
        <taxon>Kolteria</taxon>
    </lineage>
</organism>
<dbReference type="KEGG" id="knv:Pan216_53560"/>
<reference evidence="1 2" key="1">
    <citation type="submission" date="2019-02" db="EMBL/GenBank/DDBJ databases">
        <title>Deep-cultivation of Planctomycetes and their phenomic and genomic characterization uncovers novel biology.</title>
        <authorList>
            <person name="Wiegand S."/>
            <person name="Jogler M."/>
            <person name="Boedeker C."/>
            <person name="Pinto D."/>
            <person name="Vollmers J."/>
            <person name="Rivas-Marin E."/>
            <person name="Kohn T."/>
            <person name="Peeters S.H."/>
            <person name="Heuer A."/>
            <person name="Rast P."/>
            <person name="Oberbeckmann S."/>
            <person name="Bunk B."/>
            <person name="Jeske O."/>
            <person name="Meyerdierks A."/>
            <person name="Storesund J.E."/>
            <person name="Kallscheuer N."/>
            <person name="Luecker S."/>
            <person name="Lage O.M."/>
            <person name="Pohl T."/>
            <person name="Merkel B.J."/>
            <person name="Hornburger P."/>
            <person name="Mueller R.-W."/>
            <person name="Bruemmer F."/>
            <person name="Labrenz M."/>
            <person name="Spormann A.M."/>
            <person name="Op den Camp H."/>
            <person name="Overmann J."/>
            <person name="Amann R."/>
            <person name="Jetten M.S.M."/>
            <person name="Mascher T."/>
            <person name="Medema M.H."/>
            <person name="Devos D.P."/>
            <person name="Kaster A.-K."/>
            <person name="Ovreas L."/>
            <person name="Rohde M."/>
            <person name="Galperin M.Y."/>
            <person name="Jogler C."/>
        </authorList>
    </citation>
    <scope>NUCLEOTIDE SEQUENCE [LARGE SCALE GENOMIC DNA]</scope>
    <source>
        <strain evidence="1 2">Pan216</strain>
    </source>
</reference>
<sequence>MLSGRTPLLFLVSGVLVAVVAMRVLWTSSANPGTYMLSGEATYEGKPIPYGTLSLRPDAEAGNRGPASVVTIDRGHYRLSPERGHQGGSYIARIVATDGTRPESADVDNSLFAPIVIRLTLPPRDGKWDFHLTRSASDG</sequence>
<evidence type="ECO:0000313" key="2">
    <source>
        <dbReference type="Proteomes" id="UP000317093"/>
    </source>
</evidence>
<dbReference type="RefSeq" id="WP_419192995.1">
    <property type="nucleotide sequence ID" value="NZ_CP036279.1"/>
</dbReference>
<dbReference type="AlphaFoldDB" id="A0A518BBU8"/>
<gene>
    <name evidence="1" type="ORF">Pan216_53560</name>
</gene>
<protein>
    <recommendedName>
        <fullName evidence="3">Carboxypeptidase regulatory-like domain-containing protein</fullName>
    </recommendedName>
</protein>
<name>A0A518BBU8_9BACT</name>
<dbReference type="EMBL" id="CP036279">
    <property type="protein sequence ID" value="QDU64466.1"/>
    <property type="molecule type" value="Genomic_DNA"/>
</dbReference>
<proteinExistence type="predicted"/>
<keyword evidence="2" id="KW-1185">Reference proteome</keyword>
<dbReference type="Proteomes" id="UP000317093">
    <property type="component" value="Chromosome"/>
</dbReference>